<dbReference type="SMART" id="SM00322">
    <property type="entry name" value="KH"/>
    <property type="match status" value="2"/>
</dbReference>
<evidence type="ECO:0000313" key="6">
    <source>
        <dbReference type="Proteomes" id="UP000009007"/>
    </source>
</evidence>
<protein>
    <submittedName>
        <fullName evidence="5">KH domain-containing protein</fullName>
    </submittedName>
</protein>
<dbReference type="AlphaFoldDB" id="I7JB56"/>
<dbReference type="BioCyc" id="MBOU1201294:BN140_RS13000-MONOMER"/>
<accession>I7JB56</accession>
<evidence type="ECO:0000256" key="1">
    <source>
        <dbReference type="ARBA" id="ARBA00022884"/>
    </source>
</evidence>
<dbReference type="Pfam" id="PF00013">
    <property type="entry name" value="KH_1"/>
    <property type="match status" value="1"/>
</dbReference>
<reference evidence="6" key="1">
    <citation type="journal article" date="2012" name="J. Bacteriol.">
        <title>Complete genome sequence of the hydrogenotrophic, methanogenic archaeon Methanoculleus bourgensis strain MS2T, isolated from a sewage sludge digester.</title>
        <authorList>
            <person name="Maus I."/>
            <person name="Wibberg D."/>
            <person name="Stantscheff R."/>
            <person name="Eikmeyer F.G."/>
            <person name="Seffner A."/>
            <person name="Boelter J."/>
            <person name="Szczepanowski R."/>
            <person name="Blom J."/>
            <person name="Jaenicke S."/>
            <person name="Konig H."/>
            <person name="Puhler A."/>
            <person name="Schluter A."/>
        </authorList>
    </citation>
    <scope>NUCLEOTIDE SEQUENCE [LARGE SCALE GENOMIC DNA]</scope>
    <source>
        <strain evidence="6">ATCC 43281 / DSM 3045 / OCM 15 / MS2</strain>
    </source>
</reference>
<keyword evidence="6" id="KW-1185">Reference proteome</keyword>
<feature type="domain" description="K Homology" evidence="4">
    <location>
        <begin position="118"/>
        <end position="181"/>
    </location>
</feature>
<gene>
    <name evidence="5" type="ordered locus">BN140_2615</name>
</gene>
<dbReference type="PANTHER" id="PTHR12826:SF13">
    <property type="entry name" value="RNA-BINDING PROTEIN PNO1"/>
    <property type="match status" value="1"/>
</dbReference>
<name>I7JB56_METBM</name>
<dbReference type="InterPro" id="IPR055211">
    <property type="entry name" value="KH_PNO1_2nd"/>
</dbReference>
<dbReference type="Gene3D" id="3.30.1370.10">
    <property type="entry name" value="K Homology domain, type 1"/>
    <property type="match status" value="2"/>
</dbReference>
<dbReference type="KEGG" id="mbg:BN140_2615"/>
<feature type="domain" description="K Homology" evidence="4">
    <location>
        <begin position="28"/>
        <end position="94"/>
    </location>
</feature>
<dbReference type="InterPro" id="IPR004088">
    <property type="entry name" value="KH_dom_type_1"/>
</dbReference>
<evidence type="ECO:0000313" key="5">
    <source>
        <dbReference type="EMBL" id="CCJ37538.1"/>
    </source>
</evidence>
<dbReference type="NCBIfam" id="TIGR03665">
    <property type="entry name" value="arCOG04150"/>
    <property type="match status" value="1"/>
</dbReference>
<dbReference type="Pfam" id="PF22891">
    <property type="entry name" value="KH_PNO1_2nd"/>
    <property type="match status" value="1"/>
</dbReference>
<dbReference type="GO" id="GO:0003723">
    <property type="term" value="F:RNA binding"/>
    <property type="evidence" value="ECO:0007669"/>
    <property type="project" value="UniProtKB-UniRule"/>
</dbReference>
<organism evidence="5 6">
    <name type="scientific">Methanoculleus bourgensis (strain ATCC 43281 / DSM 3045 / OCM 15 / MS2)</name>
    <name type="common">Methanogenium bourgense</name>
    <dbReference type="NCBI Taxonomy" id="1201294"/>
    <lineage>
        <taxon>Archaea</taxon>
        <taxon>Methanobacteriati</taxon>
        <taxon>Methanobacteriota</taxon>
        <taxon>Stenosarchaea group</taxon>
        <taxon>Methanomicrobia</taxon>
        <taxon>Methanomicrobiales</taxon>
        <taxon>Methanomicrobiaceae</taxon>
        <taxon>Methanoculleus</taxon>
    </lineage>
</organism>
<keyword evidence="1 2" id="KW-0694">RNA-binding</keyword>
<dbReference type="NCBIfam" id="NF010332">
    <property type="entry name" value="PRK13763.2-2"/>
    <property type="match status" value="1"/>
</dbReference>
<dbReference type="PROSITE" id="PS50084">
    <property type="entry name" value="KH_TYPE_1"/>
    <property type="match status" value="1"/>
</dbReference>
<dbReference type="PANTHER" id="PTHR12826">
    <property type="entry name" value="RIBONUCLEASE Y"/>
    <property type="match status" value="1"/>
</dbReference>
<dbReference type="PATRIC" id="fig|1201294.9.peg.2941"/>
<evidence type="ECO:0000256" key="3">
    <source>
        <dbReference type="SAM" id="MobiDB-lite"/>
    </source>
</evidence>
<evidence type="ECO:0000259" key="4">
    <source>
        <dbReference type="SMART" id="SM00322"/>
    </source>
</evidence>
<proteinExistence type="predicted"/>
<dbReference type="InterPro" id="IPR004087">
    <property type="entry name" value="KH_dom"/>
</dbReference>
<feature type="region of interest" description="Disordered" evidence="3">
    <location>
        <begin position="1"/>
        <end position="27"/>
    </location>
</feature>
<dbReference type="InterPro" id="IPR019964">
    <property type="entry name" value="KH_domain_protein_archaea"/>
</dbReference>
<dbReference type="STRING" id="1201294.BN140_2615"/>
<dbReference type="InterPro" id="IPR036612">
    <property type="entry name" value="KH_dom_type_1_sf"/>
</dbReference>
<dbReference type="Proteomes" id="UP000009007">
    <property type="component" value="Chromosome I"/>
</dbReference>
<sequence length="208" mass="23454">MFWTSRRSQEQSPAPDAGNPEHREKDTIMTRQEMKVSTARIGVLIGKSGSTKREIEEKTRISLQIDSEEGTVMIEGDDPIAVMTATSVVQAINRGFSPERAFRLLEDEDMMLEIINLADLTDTARHLERLRGRIIGKAGTSRAQIEDMTNTEISVHGKTVAIIGLPEQNEIARKAVEMLIQGVPHENVYAFLDRKKKEAKRDILEYYS</sequence>
<dbReference type="HOGENOM" id="CLU_064992_3_0_2"/>
<dbReference type="EMBL" id="HE964772">
    <property type="protein sequence ID" value="CCJ37538.1"/>
    <property type="molecule type" value="Genomic_DNA"/>
</dbReference>
<dbReference type="SUPFAM" id="SSF54791">
    <property type="entry name" value="Eukaryotic type KH-domain (KH-domain type I)"/>
    <property type="match status" value="2"/>
</dbReference>
<evidence type="ECO:0000256" key="2">
    <source>
        <dbReference type="PROSITE-ProRule" id="PRU00117"/>
    </source>
</evidence>